<proteinExistence type="predicted"/>
<sequence precursor="true">MTSSTTLNAFASLNASSYNHSSNGRMHSLTLLVALGAFVEFFAPLTLLNPGKLLSQWQYYFIS</sequence>
<keyword evidence="1" id="KW-0472">Membrane</keyword>
<protein>
    <submittedName>
        <fullName evidence="2">Uncharacterized protein</fullName>
    </submittedName>
</protein>
<keyword evidence="1" id="KW-0812">Transmembrane</keyword>
<organism evidence="2 3">
    <name type="scientific">secondary endosymbiont of Ctenarytaina eucalypti</name>
    <dbReference type="NCBI Taxonomy" id="1199245"/>
    <lineage>
        <taxon>Bacteria</taxon>
        <taxon>Pseudomonadati</taxon>
        <taxon>Pseudomonadota</taxon>
        <taxon>Gammaproteobacteria</taxon>
        <taxon>Enterobacterales</taxon>
        <taxon>Enterobacteriaceae</taxon>
        <taxon>aphid secondary symbionts</taxon>
    </lineage>
</organism>
<feature type="transmembrane region" description="Helical" evidence="1">
    <location>
        <begin position="26"/>
        <end position="48"/>
    </location>
</feature>
<gene>
    <name evidence="2" type="ORF">A359_03920</name>
</gene>
<reference evidence="2 3" key="1">
    <citation type="journal article" date="2012" name="Mol. Biol. Evol.">
        <title>Genome reduction and co-evolution between the primary and secondary bacterial symbionts of psyllids.</title>
        <authorList>
            <person name="Sloan D.B."/>
            <person name="Moran N.A."/>
        </authorList>
    </citation>
    <scope>NUCLEOTIDE SEQUENCE [LARGE SCALE GENOMIC DNA]</scope>
    <source>
        <strain evidence="2">Ceuc_S</strain>
    </source>
</reference>
<name>J3TXB0_9ENTR</name>
<keyword evidence="1" id="KW-1133">Transmembrane helix</keyword>
<evidence type="ECO:0000313" key="2">
    <source>
        <dbReference type="EMBL" id="AFP84785.1"/>
    </source>
</evidence>
<keyword evidence="3" id="KW-1185">Reference proteome</keyword>
<dbReference type="KEGG" id="sect:A359_03920"/>
<evidence type="ECO:0000256" key="1">
    <source>
        <dbReference type="SAM" id="Phobius"/>
    </source>
</evidence>
<dbReference type="Proteomes" id="UP000003936">
    <property type="component" value="Chromosome"/>
</dbReference>
<dbReference type="AlphaFoldDB" id="J3TXB0"/>
<dbReference type="EMBL" id="CP003546">
    <property type="protein sequence ID" value="AFP84785.1"/>
    <property type="molecule type" value="Genomic_DNA"/>
</dbReference>
<dbReference type="HOGENOM" id="CLU_2883381_0_0_6"/>
<accession>J3TXB0</accession>
<evidence type="ECO:0000313" key="3">
    <source>
        <dbReference type="Proteomes" id="UP000003936"/>
    </source>
</evidence>